<keyword evidence="1" id="KW-0560">Oxidoreductase</keyword>
<keyword evidence="4" id="KW-1185">Reference proteome</keyword>
<protein>
    <submittedName>
        <fullName evidence="3">2-oxoacid:ferredoxin oxidoreductase subunit gamma</fullName>
    </submittedName>
</protein>
<feature type="domain" description="Pyruvate/ketoisovalerate oxidoreductase catalytic" evidence="2">
    <location>
        <begin position="11"/>
        <end position="173"/>
    </location>
</feature>
<dbReference type="EMBL" id="VSIX01000004">
    <property type="protein sequence ID" value="TYB32162.1"/>
    <property type="molecule type" value="Genomic_DNA"/>
</dbReference>
<dbReference type="PANTHER" id="PTHR42730:SF1">
    <property type="entry name" value="2-OXOGLUTARATE SYNTHASE SUBUNIT KORC"/>
    <property type="match status" value="1"/>
</dbReference>
<dbReference type="SUPFAM" id="SSF53323">
    <property type="entry name" value="Pyruvate-ferredoxin oxidoreductase, PFOR, domain III"/>
    <property type="match status" value="1"/>
</dbReference>
<proteinExistence type="predicted"/>
<comment type="caution">
    <text evidence="3">The sequence shown here is derived from an EMBL/GenBank/DDBJ whole genome shotgun (WGS) entry which is preliminary data.</text>
</comment>
<evidence type="ECO:0000256" key="1">
    <source>
        <dbReference type="ARBA" id="ARBA00023002"/>
    </source>
</evidence>
<organism evidence="3 4">
    <name type="scientific">Candidatus Mcinerneyibacterium aminivorans</name>
    <dbReference type="NCBI Taxonomy" id="2703815"/>
    <lineage>
        <taxon>Bacteria</taxon>
        <taxon>Candidatus Macinerneyibacteriota</taxon>
        <taxon>Candidatus Mcinerneyibacteria</taxon>
        <taxon>Candidatus Mcinerneyibacteriales</taxon>
        <taxon>Candidatus Mcinerneyibacteriaceae</taxon>
        <taxon>Candidatus Mcinerneyibacterium</taxon>
    </lineage>
</organism>
<evidence type="ECO:0000259" key="2">
    <source>
        <dbReference type="Pfam" id="PF01558"/>
    </source>
</evidence>
<sequence length="177" mass="19398">MRYEIVFSGSGGQGMILSGKITAEAAATYDKMHSTQTQSYGPESRGGMTEAYVIISDEPVDYPEITKADIIVALSQDGLDRQIRHIKDDTIIVVDEEFVNTAEVSKYKTFKAPFTNISREIMNSPISANMVALGMVTAISNNLSKEGMIETMKKNVPNGTEEKNVKAFEKGFELGSK</sequence>
<dbReference type="InterPro" id="IPR019752">
    <property type="entry name" value="Pyrv/ketoisovalerate_OxRed_cat"/>
</dbReference>
<dbReference type="PANTHER" id="PTHR42730">
    <property type="entry name" value="2-OXOGLUTARATE SYNTHASE SUBUNIT KORC"/>
    <property type="match status" value="1"/>
</dbReference>
<evidence type="ECO:0000313" key="4">
    <source>
        <dbReference type="Proteomes" id="UP000324143"/>
    </source>
</evidence>
<dbReference type="Pfam" id="PF01558">
    <property type="entry name" value="POR"/>
    <property type="match status" value="1"/>
</dbReference>
<name>A0A5D0MIF1_9BACT</name>
<gene>
    <name evidence="3" type="ORF">FXF47_00840</name>
</gene>
<reference evidence="3" key="1">
    <citation type="submission" date="2019-08" db="EMBL/GenBank/DDBJ databases">
        <title>Genomic characterization of a novel candidate phylum (ARYD3) from a high temperature, high salinity tertiary oil reservoir in north central Oklahoma, USA.</title>
        <authorList>
            <person name="Youssef N.H."/>
            <person name="Yadav A."/>
            <person name="Elshahed M.S."/>
        </authorList>
    </citation>
    <scope>NUCLEOTIDE SEQUENCE [LARGE SCALE GENOMIC DNA]</scope>
    <source>
        <strain evidence="3">ARYD3</strain>
    </source>
</reference>
<dbReference type="InterPro" id="IPR002869">
    <property type="entry name" value="Pyrv_flavodox_OxRed_cen"/>
</dbReference>
<dbReference type="AlphaFoldDB" id="A0A5D0MIF1"/>
<dbReference type="GO" id="GO:0016903">
    <property type="term" value="F:oxidoreductase activity, acting on the aldehyde or oxo group of donors"/>
    <property type="evidence" value="ECO:0007669"/>
    <property type="project" value="InterPro"/>
</dbReference>
<dbReference type="Gene3D" id="3.40.920.10">
    <property type="entry name" value="Pyruvate-ferredoxin oxidoreductase, PFOR, domain III"/>
    <property type="match status" value="1"/>
</dbReference>
<dbReference type="Proteomes" id="UP000324143">
    <property type="component" value="Unassembled WGS sequence"/>
</dbReference>
<evidence type="ECO:0000313" key="3">
    <source>
        <dbReference type="EMBL" id="TYB32162.1"/>
    </source>
</evidence>
<accession>A0A5D0MIF1</accession>
<dbReference type="InterPro" id="IPR052554">
    <property type="entry name" value="2-oxoglutarate_synth_KorC"/>
</dbReference>